<feature type="transmembrane region" description="Helical" evidence="6">
    <location>
        <begin position="143"/>
        <end position="166"/>
    </location>
</feature>
<dbReference type="GO" id="GO:0022857">
    <property type="term" value="F:transmembrane transporter activity"/>
    <property type="evidence" value="ECO:0007669"/>
    <property type="project" value="InterPro"/>
</dbReference>
<dbReference type="InterPro" id="IPR036259">
    <property type="entry name" value="MFS_trans_sf"/>
</dbReference>
<dbReference type="GO" id="GO:0016020">
    <property type="term" value="C:membrane"/>
    <property type="evidence" value="ECO:0007669"/>
    <property type="project" value="UniProtKB-SubCell"/>
</dbReference>
<dbReference type="PANTHER" id="PTHR42718">
    <property type="entry name" value="MAJOR FACILITATOR SUPERFAMILY MULTIDRUG TRANSPORTER MFSC"/>
    <property type="match status" value="1"/>
</dbReference>
<feature type="transmembrane region" description="Helical" evidence="6">
    <location>
        <begin position="450"/>
        <end position="471"/>
    </location>
</feature>
<dbReference type="Gene3D" id="1.20.1720.10">
    <property type="entry name" value="Multidrug resistance protein D"/>
    <property type="match status" value="1"/>
</dbReference>
<feature type="transmembrane region" description="Helical" evidence="6">
    <location>
        <begin position="207"/>
        <end position="227"/>
    </location>
</feature>
<evidence type="ECO:0000256" key="6">
    <source>
        <dbReference type="SAM" id="Phobius"/>
    </source>
</evidence>
<evidence type="ECO:0000256" key="2">
    <source>
        <dbReference type="ARBA" id="ARBA00022448"/>
    </source>
</evidence>
<comment type="subcellular location">
    <subcellularLocation>
        <location evidence="1">Membrane</location>
        <topology evidence="1">Multi-pass membrane protein</topology>
    </subcellularLocation>
</comment>
<feature type="transmembrane region" description="Helical" evidence="6">
    <location>
        <begin position="347"/>
        <end position="364"/>
    </location>
</feature>
<feature type="transmembrane region" description="Helical" evidence="6">
    <location>
        <begin position="172"/>
        <end position="195"/>
    </location>
</feature>
<feature type="transmembrane region" description="Helical" evidence="6">
    <location>
        <begin position="87"/>
        <end position="113"/>
    </location>
</feature>
<keyword evidence="3 6" id="KW-0812">Transmembrane</keyword>
<dbReference type="SUPFAM" id="SSF103473">
    <property type="entry name" value="MFS general substrate transporter"/>
    <property type="match status" value="1"/>
</dbReference>
<proteinExistence type="predicted"/>
<dbReference type="KEGG" id="sgi:SGRAN_1064"/>
<sequence>MAWQADKESRVDRSSKWFPYLALTALVLAELSASYETSMVFAALPTLLREFPDPIGVSWLVTGYLVGSAAFAAVCARLGDLYGRARILVIMLMLSAIGSAMAAWAPTLAWLIAGRALQGSAGAVLPLCFGLARLHLPAPMLPIAIGVLAGTASLGAGLGFLAGAIIVDHISWRWMFTLSFGLALAGAAIAACFFPLRGAGARPQGDLDVLGGILFVPGVVGILLAATDAFRWGVLDPRSLALGVAALGVLALWARYELRHPAPLIDIRLLARREILLANGVFSMCAFGAMQTTIIVTMLVQQPTWTLVGLGATATAAALVKFPAYAVGTVGSPFGGLLTSRIGGRGAAIWSASIMTGGLLALLADHSSIAILLAFGIVIQIGISMLYATVGNIIVLAAPTDRTSEAAGLSSVLRAIFQAIGSQVVLLTLASSTIALEAGGSPAYPDGRAYALALIIMAAAGVAAIAMAAALKKEAAAPRPAAA</sequence>
<feature type="transmembrane region" description="Helical" evidence="6">
    <location>
        <begin position="276"/>
        <end position="299"/>
    </location>
</feature>
<evidence type="ECO:0000256" key="4">
    <source>
        <dbReference type="ARBA" id="ARBA00022989"/>
    </source>
</evidence>
<feature type="transmembrane region" description="Helical" evidence="6">
    <location>
        <begin position="411"/>
        <end position="430"/>
    </location>
</feature>
<protein>
    <submittedName>
        <fullName evidence="8">Arabinose efflux permease family protein</fullName>
    </submittedName>
</protein>
<evidence type="ECO:0000256" key="1">
    <source>
        <dbReference type="ARBA" id="ARBA00004141"/>
    </source>
</evidence>
<feature type="transmembrane region" description="Helical" evidence="6">
    <location>
        <begin position="55"/>
        <end position="75"/>
    </location>
</feature>
<feature type="transmembrane region" description="Helical" evidence="6">
    <location>
        <begin position="239"/>
        <end position="256"/>
    </location>
</feature>
<dbReference type="Pfam" id="PF07690">
    <property type="entry name" value="MFS_1"/>
    <property type="match status" value="1"/>
</dbReference>
<dbReference type="Gene3D" id="1.20.1250.20">
    <property type="entry name" value="MFS general substrate transporter like domains"/>
    <property type="match status" value="1"/>
</dbReference>
<evidence type="ECO:0000256" key="3">
    <source>
        <dbReference type="ARBA" id="ARBA00022692"/>
    </source>
</evidence>
<accession>A0AA86GL80</accession>
<feature type="transmembrane region" description="Helical" evidence="6">
    <location>
        <begin position="119"/>
        <end position="136"/>
    </location>
</feature>
<gene>
    <name evidence="8" type="ORF">SGRAN_1064</name>
</gene>
<dbReference type="InterPro" id="IPR020846">
    <property type="entry name" value="MFS_dom"/>
</dbReference>
<keyword evidence="5 6" id="KW-0472">Membrane</keyword>
<reference evidence="8 9" key="1">
    <citation type="journal article" date="2016" name="BMC Genomics">
        <title>Genomic analysis of the nitrate-respiring Sphingopyxis granuli (formerly Sphingomonas macrogoltabida) strain TFA.</title>
        <authorList>
            <person name="Garcia-Romero I."/>
            <person name="Perez-Pulido A.J."/>
            <person name="Gonzalez-Flores Y.E."/>
            <person name="Reyes-Ramirez F."/>
            <person name="Santero E."/>
            <person name="Floriano B."/>
        </authorList>
    </citation>
    <scope>NUCLEOTIDE SEQUENCE [LARGE SCALE GENOMIC DNA]</scope>
    <source>
        <strain evidence="8 9">TFA</strain>
    </source>
</reference>
<keyword evidence="9" id="KW-1185">Reference proteome</keyword>
<feature type="transmembrane region" description="Helical" evidence="6">
    <location>
        <begin position="370"/>
        <end position="399"/>
    </location>
</feature>
<dbReference type="PANTHER" id="PTHR42718:SF9">
    <property type="entry name" value="MAJOR FACILITATOR SUPERFAMILY MULTIDRUG TRANSPORTER MFSC"/>
    <property type="match status" value="1"/>
</dbReference>
<feature type="transmembrane region" description="Helical" evidence="6">
    <location>
        <begin position="305"/>
        <end position="327"/>
    </location>
</feature>
<dbReference type="CDD" id="cd17504">
    <property type="entry name" value="MFS_MMR_MDR_like"/>
    <property type="match status" value="1"/>
</dbReference>
<organism evidence="8 9">
    <name type="scientific">Sphingopyxis granuli</name>
    <dbReference type="NCBI Taxonomy" id="267128"/>
    <lineage>
        <taxon>Bacteria</taxon>
        <taxon>Pseudomonadati</taxon>
        <taxon>Pseudomonadota</taxon>
        <taxon>Alphaproteobacteria</taxon>
        <taxon>Sphingomonadales</taxon>
        <taxon>Sphingomonadaceae</taxon>
        <taxon>Sphingopyxis</taxon>
    </lineage>
</organism>
<evidence type="ECO:0000313" key="8">
    <source>
        <dbReference type="EMBL" id="AMG73457.1"/>
    </source>
</evidence>
<dbReference type="PROSITE" id="PS50850">
    <property type="entry name" value="MFS"/>
    <property type="match status" value="1"/>
</dbReference>
<evidence type="ECO:0000259" key="7">
    <source>
        <dbReference type="PROSITE" id="PS50850"/>
    </source>
</evidence>
<dbReference type="InterPro" id="IPR011701">
    <property type="entry name" value="MFS"/>
</dbReference>
<feature type="transmembrane region" description="Helical" evidence="6">
    <location>
        <begin position="17"/>
        <end position="35"/>
    </location>
</feature>
<dbReference type="EMBL" id="CP012199">
    <property type="protein sequence ID" value="AMG73457.1"/>
    <property type="molecule type" value="Genomic_DNA"/>
</dbReference>
<feature type="domain" description="Major facilitator superfamily (MFS) profile" evidence="7">
    <location>
        <begin position="22"/>
        <end position="476"/>
    </location>
</feature>
<dbReference type="Proteomes" id="UP000058599">
    <property type="component" value="Chromosome"/>
</dbReference>
<evidence type="ECO:0000313" key="9">
    <source>
        <dbReference type="Proteomes" id="UP000058599"/>
    </source>
</evidence>
<keyword evidence="4 6" id="KW-1133">Transmembrane helix</keyword>
<dbReference type="AlphaFoldDB" id="A0AA86GL80"/>
<name>A0AA86GL80_9SPHN</name>
<keyword evidence="2" id="KW-0813">Transport</keyword>
<evidence type="ECO:0000256" key="5">
    <source>
        <dbReference type="ARBA" id="ARBA00023136"/>
    </source>
</evidence>